<gene>
    <name evidence="1" type="ORF">Patl1_10519</name>
</gene>
<keyword evidence="2" id="KW-1185">Reference proteome</keyword>
<protein>
    <submittedName>
        <fullName evidence="1">Uncharacterized protein</fullName>
    </submittedName>
</protein>
<dbReference type="Proteomes" id="UP001164250">
    <property type="component" value="Chromosome 12"/>
</dbReference>
<dbReference type="EMBL" id="CM047908">
    <property type="protein sequence ID" value="KAJ0081165.1"/>
    <property type="molecule type" value="Genomic_DNA"/>
</dbReference>
<reference evidence="2" key="1">
    <citation type="journal article" date="2023" name="G3 (Bethesda)">
        <title>Genome assembly and association tests identify interacting loci associated with vigor, precocity, and sex in interspecific pistachio rootstocks.</title>
        <authorList>
            <person name="Palmer W."/>
            <person name="Jacygrad E."/>
            <person name="Sagayaradj S."/>
            <person name="Cavanaugh K."/>
            <person name="Han R."/>
            <person name="Bertier L."/>
            <person name="Beede B."/>
            <person name="Kafkas S."/>
            <person name="Golino D."/>
            <person name="Preece J."/>
            <person name="Michelmore R."/>
        </authorList>
    </citation>
    <scope>NUCLEOTIDE SEQUENCE [LARGE SCALE GENOMIC DNA]</scope>
</reference>
<evidence type="ECO:0000313" key="1">
    <source>
        <dbReference type="EMBL" id="KAJ0081165.1"/>
    </source>
</evidence>
<sequence>MMKSPKAVIIILASAFCFLSLLDLAYGDKQPKFSVEGKVYCDTCRVQFITRLTQFMEGATVRLECKKRGDEAVVSLVEGKTDSSGTYKLPVEGEHEEELCDIKLISSSMPDCSEKPKELHADTHARVSLTDNNGIVSKTRKANPLGFLKEKPLPECPKVLQDLGMSTDDMIQ</sequence>
<organism evidence="1 2">
    <name type="scientific">Pistacia atlantica</name>
    <dbReference type="NCBI Taxonomy" id="434234"/>
    <lineage>
        <taxon>Eukaryota</taxon>
        <taxon>Viridiplantae</taxon>
        <taxon>Streptophyta</taxon>
        <taxon>Embryophyta</taxon>
        <taxon>Tracheophyta</taxon>
        <taxon>Spermatophyta</taxon>
        <taxon>Magnoliopsida</taxon>
        <taxon>eudicotyledons</taxon>
        <taxon>Gunneridae</taxon>
        <taxon>Pentapetalae</taxon>
        <taxon>rosids</taxon>
        <taxon>malvids</taxon>
        <taxon>Sapindales</taxon>
        <taxon>Anacardiaceae</taxon>
        <taxon>Pistacia</taxon>
    </lineage>
</organism>
<accession>A0ACC1A4M4</accession>
<name>A0ACC1A4M4_9ROSI</name>
<comment type="caution">
    <text evidence="1">The sequence shown here is derived from an EMBL/GenBank/DDBJ whole genome shotgun (WGS) entry which is preliminary data.</text>
</comment>
<evidence type="ECO:0000313" key="2">
    <source>
        <dbReference type="Proteomes" id="UP001164250"/>
    </source>
</evidence>
<proteinExistence type="predicted"/>